<dbReference type="Pfam" id="PF24883">
    <property type="entry name" value="NPHP3_N"/>
    <property type="match status" value="1"/>
</dbReference>
<dbReference type="PROSITE" id="PS50837">
    <property type="entry name" value="NACHT"/>
    <property type="match status" value="1"/>
</dbReference>
<evidence type="ECO:0000313" key="3">
    <source>
        <dbReference type="EMBL" id="KAK0671575.1"/>
    </source>
</evidence>
<dbReference type="InterPro" id="IPR007111">
    <property type="entry name" value="NACHT_NTPase"/>
</dbReference>
<dbReference type="SUPFAM" id="SSF52540">
    <property type="entry name" value="P-loop containing nucleoside triphosphate hydrolases"/>
    <property type="match status" value="1"/>
</dbReference>
<keyword evidence="1" id="KW-0677">Repeat</keyword>
<proteinExistence type="predicted"/>
<sequence>MDPISALSIVANVFGVITFARDAFVIASQIHSSASGSSDSIANLSISARQLRSSTDLLLDQRDAVLASSKNIDQELQQFTDASIHISNQISDLVRKVQGRNGSSSSWYAVQVTMRSLWNKETMEKLEAQLTSTRAGLQLYVSVSVSGKLDRLSMTMQDAMGLLDQRGKSLLETMLRGFEDIKHQGDIIIENQFRTETVSQLRHQELLAAVERVSVTHDFVQPQEYGRTDGMKLSTQQDLPPETIHMIQTAILMSLKFPTIDDREEMIHQAHKNTFQWVYCDPVTCEKPWDDLRKFLAEQSGVYWVTGKAGSGKSTLMKYIFYGEKTEGLLNSWSGGKRLIKASFYFYYKGSELQKSEIGVLRSLLYQVLDQDRDMIRLVFEERFWKLSASANKRATFTPTTMELKRAFQKLLGLCRSAKTHLFLTVDGLDEYNASTAEMGLLVDTLKALSDVPWIKILVSSRPWNVFEEHFSGCPRLRLHDLTHPDILRFARDKLCEHPRFSGLLAKGNPEAKALMNDVVTASSGVFLWVYLVIRSLLEGLTNGDTIADLQTRLLELPTDLEDLFRHMWDNIDKRYRAQASRLIQLVEAGTFDGAKLSLLGLSLAESKDVGYALDAPIIMGAVQDQETLSTTLSRLNGYPGIPTCNHLKS</sequence>
<protein>
    <recommendedName>
        <fullName evidence="2">NACHT domain-containing protein</fullName>
    </recommendedName>
</protein>
<dbReference type="AlphaFoldDB" id="A0AA39ZIK1"/>
<reference evidence="3" key="1">
    <citation type="submission" date="2023-06" db="EMBL/GenBank/DDBJ databases">
        <title>Genome-scale phylogeny and comparative genomics of the fungal order Sordariales.</title>
        <authorList>
            <consortium name="Lawrence Berkeley National Laboratory"/>
            <person name="Hensen N."/>
            <person name="Bonometti L."/>
            <person name="Westerberg I."/>
            <person name="Brannstrom I.O."/>
            <person name="Guillou S."/>
            <person name="Cros-Aarteil S."/>
            <person name="Calhoun S."/>
            <person name="Haridas S."/>
            <person name="Kuo A."/>
            <person name="Mondo S."/>
            <person name="Pangilinan J."/>
            <person name="Riley R."/>
            <person name="Labutti K."/>
            <person name="Andreopoulos B."/>
            <person name="Lipzen A."/>
            <person name="Chen C."/>
            <person name="Yanf M."/>
            <person name="Daum C."/>
            <person name="Ng V."/>
            <person name="Clum A."/>
            <person name="Steindorff A."/>
            <person name="Ohm R."/>
            <person name="Martin F."/>
            <person name="Silar P."/>
            <person name="Natvig D."/>
            <person name="Lalanne C."/>
            <person name="Gautier V."/>
            <person name="Ament-Velasquez S.L."/>
            <person name="Kruys A."/>
            <person name="Hutchinson M.I."/>
            <person name="Powell A.J."/>
            <person name="Barry K."/>
            <person name="Miller A.N."/>
            <person name="Grigoriev I.V."/>
            <person name="Debuchy R."/>
            <person name="Gladieux P."/>
            <person name="Thoren M.H."/>
            <person name="Johannesson H."/>
        </authorList>
    </citation>
    <scope>NUCLEOTIDE SEQUENCE</scope>
    <source>
        <strain evidence="3">CBS 307.81</strain>
    </source>
</reference>
<keyword evidence="4" id="KW-1185">Reference proteome</keyword>
<evidence type="ECO:0000256" key="1">
    <source>
        <dbReference type="ARBA" id="ARBA00022737"/>
    </source>
</evidence>
<organism evidence="3 4">
    <name type="scientific">Cercophora samala</name>
    <dbReference type="NCBI Taxonomy" id="330535"/>
    <lineage>
        <taxon>Eukaryota</taxon>
        <taxon>Fungi</taxon>
        <taxon>Dikarya</taxon>
        <taxon>Ascomycota</taxon>
        <taxon>Pezizomycotina</taxon>
        <taxon>Sordariomycetes</taxon>
        <taxon>Sordariomycetidae</taxon>
        <taxon>Sordariales</taxon>
        <taxon>Lasiosphaeriaceae</taxon>
        <taxon>Cercophora</taxon>
    </lineage>
</organism>
<name>A0AA39ZIK1_9PEZI</name>
<dbReference type="PANTHER" id="PTHR10039:SF5">
    <property type="entry name" value="NACHT DOMAIN-CONTAINING PROTEIN"/>
    <property type="match status" value="1"/>
</dbReference>
<dbReference type="EMBL" id="JAULSY010000020">
    <property type="protein sequence ID" value="KAK0671575.1"/>
    <property type="molecule type" value="Genomic_DNA"/>
</dbReference>
<gene>
    <name evidence="3" type="ORF">QBC41DRAFT_219102</name>
</gene>
<dbReference type="InterPro" id="IPR027417">
    <property type="entry name" value="P-loop_NTPase"/>
</dbReference>
<dbReference type="Gene3D" id="3.40.50.300">
    <property type="entry name" value="P-loop containing nucleotide triphosphate hydrolases"/>
    <property type="match status" value="1"/>
</dbReference>
<evidence type="ECO:0000259" key="2">
    <source>
        <dbReference type="PROSITE" id="PS50837"/>
    </source>
</evidence>
<dbReference type="PANTHER" id="PTHR10039">
    <property type="entry name" value="AMELOGENIN"/>
    <property type="match status" value="1"/>
</dbReference>
<dbReference type="InterPro" id="IPR056884">
    <property type="entry name" value="NPHP3-like_N"/>
</dbReference>
<comment type="caution">
    <text evidence="3">The sequence shown here is derived from an EMBL/GenBank/DDBJ whole genome shotgun (WGS) entry which is preliminary data.</text>
</comment>
<accession>A0AA39ZIK1</accession>
<evidence type="ECO:0000313" key="4">
    <source>
        <dbReference type="Proteomes" id="UP001174997"/>
    </source>
</evidence>
<feature type="domain" description="NACHT" evidence="2">
    <location>
        <begin position="301"/>
        <end position="463"/>
    </location>
</feature>
<dbReference type="Proteomes" id="UP001174997">
    <property type="component" value="Unassembled WGS sequence"/>
</dbReference>